<feature type="coiled-coil region" evidence="10">
    <location>
        <begin position="191"/>
        <end position="228"/>
    </location>
</feature>
<dbReference type="GO" id="GO:0008017">
    <property type="term" value="F:microtubule binding"/>
    <property type="evidence" value="ECO:0007669"/>
    <property type="project" value="InterPro"/>
</dbReference>
<dbReference type="PROSITE" id="PS51230">
    <property type="entry name" value="EB1_C"/>
    <property type="match status" value="1"/>
</dbReference>
<dbReference type="EMBL" id="CCKQ01012490">
    <property type="protein sequence ID" value="CDW84110.1"/>
    <property type="molecule type" value="Genomic_DNA"/>
</dbReference>
<dbReference type="InterPro" id="IPR036133">
    <property type="entry name" value="EB1_C_sf"/>
</dbReference>
<evidence type="ECO:0000256" key="1">
    <source>
        <dbReference type="ARBA" id="ARBA00004245"/>
    </source>
</evidence>
<dbReference type="Gene3D" id="1.20.5.1430">
    <property type="match status" value="1"/>
</dbReference>
<dbReference type="InterPro" id="IPR004953">
    <property type="entry name" value="EB1_C"/>
</dbReference>
<keyword evidence="3" id="KW-0963">Cytoplasm</keyword>
<dbReference type="InterPro" id="IPR001715">
    <property type="entry name" value="CH_dom"/>
</dbReference>
<keyword evidence="15" id="KW-1185">Reference proteome</keyword>
<comment type="subcellular location">
    <subcellularLocation>
        <location evidence="1">Cytoplasm</location>
        <location evidence="1">Cytoskeleton</location>
    </subcellularLocation>
</comment>
<keyword evidence="10" id="KW-0175">Coiled coil</keyword>
<sequence length="289" mass="33060">MSGDTIGIMDAAFFVSKNEILSWLNDLLKLNIQKVEQCATGAVYCQIIDAIYPGTVVMSKINWQAKHDYEYAYNYKILQTAFQKNGIARYVDPTKLMKAKYQDNLEMLQWIKRYYDINAKGEDYDAVGRRKGADLYLIGEPGGKAQGAPKQQIQQQSAIKRPTTASTNAGKIAQHVVAKQQSVSNNDEQFLAQIEEQQRHIEDQNAKINELEDKVRMLELRSQELDSEKDMYFQKLSMLDEFLNGAINSEDCKENPQLNEYLSQIHNILFKDENLKDGDSGIDHLMEDN</sequence>
<evidence type="ECO:0000259" key="12">
    <source>
        <dbReference type="PROSITE" id="PS50021"/>
    </source>
</evidence>
<evidence type="ECO:0000259" key="13">
    <source>
        <dbReference type="PROSITE" id="PS51230"/>
    </source>
</evidence>
<dbReference type="Proteomes" id="UP000039865">
    <property type="component" value="Unassembled WGS sequence"/>
</dbReference>
<reference evidence="14 15" key="1">
    <citation type="submission" date="2014-06" db="EMBL/GenBank/DDBJ databases">
        <authorList>
            <person name="Swart Estienne"/>
        </authorList>
    </citation>
    <scope>NUCLEOTIDE SEQUENCE [LARGE SCALE GENOMIC DNA]</scope>
    <source>
        <strain evidence="14 15">130c</strain>
    </source>
</reference>
<dbReference type="FunFam" id="1.10.418.10:FF:000028">
    <property type="entry name" value="RP/EB family microtubule-associated protein"/>
    <property type="match status" value="1"/>
</dbReference>
<evidence type="ECO:0000256" key="8">
    <source>
        <dbReference type="ARBA" id="ARBA00023306"/>
    </source>
</evidence>
<evidence type="ECO:0000313" key="15">
    <source>
        <dbReference type="Proteomes" id="UP000039865"/>
    </source>
</evidence>
<feature type="region of interest" description="Disordered" evidence="11">
    <location>
        <begin position="142"/>
        <end position="165"/>
    </location>
</feature>
<protein>
    <submittedName>
        <fullName evidence="14">Microtubule associated protein eb1</fullName>
    </submittedName>
</protein>
<proteinExistence type="inferred from homology"/>
<dbReference type="AlphaFoldDB" id="A0A078AP13"/>
<keyword evidence="4" id="KW-0132">Cell division</keyword>
<feature type="compositionally biased region" description="Low complexity" evidence="11">
    <location>
        <begin position="146"/>
        <end position="160"/>
    </location>
</feature>
<dbReference type="SUPFAM" id="SSF140612">
    <property type="entry name" value="EB1 dimerisation domain-like"/>
    <property type="match status" value="1"/>
</dbReference>
<keyword evidence="5 9" id="KW-0493">Microtubule</keyword>
<dbReference type="GO" id="GO:0051301">
    <property type="term" value="P:cell division"/>
    <property type="evidence" value="ECO:0007669"/>
    <property type="project" value="UniProtKB-KW"/>
</dbReference>
<dbReference type="GO" id="GO:0005874">
    <property type="term" value="C:microtubule"/>
    <property type="evidence" value="ECO:0007669"/>
    <property type="project" value="UniProtKB-KW"/>
</dbReference>
<accession>A0A078AP13</accession>
<evidence type="ECO:0000256" key="9">
    <source>
        <dbReference type="PROSITE-ProRule" id="PRU00576"/>
    </source>
</evidence>
<evidence type="ECO:0000313" key="14">
    <source>
        <dbReference type="EMBL" id="CDW84110.1"/>
    </source>
</evidence>
<dbReference type="InParanoid" id="A0A078AP13"/>
<evidence type="ECO:0000256" key="2">
    <source>
        <dbReference type="ARBA" id="ARBA00010729"/>
    </source>
</evidence>
<evidence type="ECO:0000256" key="11">
    <source>
        <dbReference type="SAM" id="MobiDB-lite"/>
    </source>
</evidence>
<evidence type="ECO:0000256" key="10">
    <source>
        <dbReference type="SAM" id="Coils"/>
    </source>
</evidence>
<dbReference type="InterPro" id="IPR036872">
    <property type="entry name" value="CH_dom_sf"/>
</dbReference>
<dbReference type="Pfam" id="PF00307">
    <property type="entry name" value="CH"/>
    <property type="match status" value="1"/>
</dbReference>
<organism evidence="14 15">
    <name type="scientific">Stylonychia lemnae</name>
    <name type="common">Ciliate</name>
    <dbReference type="NCBI Taxonomy" id="5949"/>
    <lineage>
        <taxon>Eukaryota</taxon>
        <taxon>Sar</taxon>
        <taxon>Alveolata</taxon>
        <taxon>Ciliophora</taxon>
        <taxon>Intramacronucleata</taxon>
        <taxon>Spirotrichea</taxon>
        <taxon>Stichotrichia</taxon>
        <taxon>Sporadotrichida</taxon>
        <taxon>Oxytrichidae</taxon>
        <taxon>Stylonychinae</taxon>
        <taxon>Stylonychia</taxon>
    </lineage>
</organism>
<dbReference type="PROSITE" id="PS50021">
    <property type="entry name" value="CH"/>
    <property type="match status" value="1"/>
</dbReference>
<dbReference type="OrthoDB" id="2119228at2759"/>
<gene>
    <name evidence="14" type="primary">Contig1940.g2099</name>
    <name evidence="14" type="ORF">STYLEM_13167</name>
</gene>
<name>A0A078AP13_STYLE</name>
<dbReference type="Gene3D" id="1.10.418.10">
    <property type="entry name" value="Calponin-like domain"/>
    <property type="match status" value="1"/>
</dbReference>
<evidence type="ECO:0000256" key="4">
    <source>
        <dbReference type="ARBA" id="ARBA00022618"/>
    </source>
</evidence>
<feature type="domain" description="Calponin-homology (CH)" evidence="12">
    <location>
        <begin position="14"/>
        <end position="116"/>
    </location>
</feature>
<evidence type="ECO:0000256" key="5">
    <source>
        <dbReference type="ARBA" id="ARBA00022701"/>
    </source>
</evidence>
<dbReference type="PANTHER" id="PTHR10623">
    <property type="entry name" value="MICROTUBULE-ASSOCIATED PROTEIN RP/EB FAMILY MEMBER"/>
    <property type="match status" value="1"/>
</dbReference>
<dbReference type="OMA" id="ELICQEP"/>
<evidence type="ECO:0000256" key="6">
    <source>
        <dbReference type="ARBA" id="ARBA00022776"/>
    </source>
</evidence>
<comment type="similarity">
    <text evidence="2">Belongs to the MAPRE family.</text>
</comment>
<dbReference type="InterPro" id="IPR027328">
    <property type="entry name" value="MAPRE"/>
</dbReference>
<evidence type="ECO:0000256" key="3">
    <source>
        <dbReference type="ARBA" id="ARBA00022490"/>
    </source>
</evidence>
<keyword evidence="6" id="KW-0498">Mitosis</keyword>
<feature type="domain" description="EB1 C-terminal" evidence="13">
    <location>
        <begin position="200"/>
        <end position="278"/>
    </location>
</feature>
<dbReference type="SUPFAM" id="SSF47576">
    <property type="entry name" value="Calponin-homology domain, CH-domain"/>
    <property type="match status" value="1"/>
</dbReference>
<keyword evidence="8" id="KW-0131">Cell cycle</keyword>
<evidence type="ECO:0000256" key="7">
    <source>
        <dbReference type="ARBA" id="ARBA00023212"/>
    </source>
</evidence>
<keyword evidence="7" id="KW-0206">Cytoskeleton</keyword>